<keyword evidence="1" id="KW-0175">Coiled coil</keyword>
<name>A0A2H0XXI2_UNCSA</name>
<sequence>MFFDCVQAITPSLNDVLASQRARARGIKYSTLFASVLALSLGGLSLAGGYKIMRKGRVFSTTVLLDEEEPTPERAPLLQPQVLPGVQLEPAKDLEIKELTEANDQLRHLKQCLQDDNVELREQINQQASDLDEISHVEQMLRKSNITLSRECERLHAENEALTLRVNSLAMPLSAASRPKKARQKKKVVAKKKRG</sequence>
<gene>
    <name evidence="4" type="ORF">COT42_06895</name>
</gene>
<comment type="caution">
    <text evidence="4">The sequence shown here is derived from an EMBL/GenBank/DDBJ whole genome shotgun (WGS) entry which is preliminary data.</text>
</comment>
<reference evidence="4 5" key="1">
    <citation type="submission" date="2017-09" db="EMBL/GenBank/DDBJ databases">
        <title>Depth-based differentiation of microbial function through sediment-hosted aquifers and enrichment of novel symbionts in the deep terrestrial subsurface.</title>
        <authorList>
            <person name="Probst A.J."/>
            <person name="Ladd B."/>
            <person name="Jarett J.K."/>
            <person name="Geller-Mcgrath D.E."/>
            <person name="Sieber C.M."/>
            <person name="Emerson J.B."/>
            <person name="Anantharaman K."/>
            <person name="Thomas B.C."/>
            <person name="Malmstrom R."/>
            <person name="Stieglmeier M."/>
            <person name="Klingl A."/>
            <person name="Woyke T."/>
            <person name="Ryan C.M."/>
            <person name="Banfield J.F."/>
        </authorList>
    </citation>
    <scope>NUCLEOTIDE SEQUENCE [LARGE SCALE GENOMIC DNA]</scope>
    <source>
        <strain evidence="4">CG08_land_8_20_14_0_20_45_16</strain>
    </source>
</reference>
<dbReference type="Proteomes" id="UP000231343">
    <property type="component" value="Unassembled WGS sequence"/>
</dbReference>
<proteinExistence type="predicted"/>
<accession>A0A2H0XXI2</accession>
<feature type="compositionally biased region" description="Basic residues" evidence="2">
    <location>
        <begin position="178"/>
        <end position="195"/>
    </location>
</feature>
<feature type="coiled-coil region" evidence="1">
    <location>
        <begin position="96"/>
        <end position="130"/>
    </location>
</feature>
<dbReference type="EMBL" id="PEYM01000115">
    <property type="protein sequence ID" value="PIS28839.1"/>
    <property type="molecule type" value="Genomic_DNA"/>
</dbReference>
<evidence type="ECO:0000313" key="5">
    <source>
        <dbReference type="Proteomes" id="UP000231343"/>
    </source>
</evidence>
<evidence type="ECO:0000256" key="1">
    <source>
        <dbReference type="SAM" id="Coils"/>
    </source>
</evidence>
<evidence type="ECO:0000256" key="2">
    <source>
        <dbReference type="SAM" id="MobiDB-lite"/>
    </source>
</evidence>
<evidence type="ECO:0000256" key="3">
    <source>
        <dbReference type="SAM" id="Phobius"/>
    </source>
</evidence>
<keyword evidence="3" id="KW-0472">Membrane</keyword>
<dbReference type="AlphaFoldDB" id="A0A2H0XXI2"/>
<evidence type="ECO:0000313" key="4">
    <source>
        <dbReference type="EMBL" id="PIS28839.1"/>
    </source>
</evidence>
<protein>
    <submittedName>
        <fullName evidence="4">Uncharacterized protein</fullName>
    </submittedName>
</protein>
<feature type="region of interest" description="Disordered" evidence="2">
    <location>
        <begin position="173"/>
        <end position="195"/>
    </location>
</feature>
<organism evidence="4 5">
    <name type="scientific">Candidatus Saganbacteria bacterium CG08_land_8_20_14_0_20_45_16</name>
    <dbReference type="NCBI Taxonomy" id="2014293"/>
    <lineage>
        <taxon>Bacteria</taxon>
        <taxon>Bacillati</taxon>
        <taxon>Saganbacteria</taxon>
    </lineage>
</organism>
<feature type="transmembrane region" description="Helical" evidence="3">
    <location>
        <begin position="29"/>
        <end position="50"/>
    </location>
</feature>
<keyword evidence="3" id="KW-1133">Transmembrane helix</keyword>
<keyword evidence="3" id="KW-0812">Transmembrane</keyword>